<feature type="non-terminal residue" evidence="2">
    <location>
        <position position="1"/>
    </location>
</feature>
<dbReference type="AlphaFoldDB" id="A0A8J4UEL5"/>
<feature type="non-terminal residue" evidence="2">
    <location>
        <position position="259"/>
    </location>
</feature>
<dbReference type="EMBL" id="QNUK01000441">
    <property type="protein sequence ID" value="KAF5893317.1"/>
    <property type="molecule type" value="Genomic_DNA"/>
</dbReference>
<evidence type="ECO:0000313" key="3">
    <source>
        <dbReference type="Proteomes" id="UP000727407"/>
    </source>
</evidence>
<evidence type="ECO:0000313" key="2">
    <source>
        <dbReference type="EMBL" id="KAF5893317.1"/>
    </source>
</evidence>
<dbReference type="Proteomes" id="UP000727407">
    <property type="component" value="Unassembled WGS sequence"/>
</dbReference>
<keyword evidence="3" id="KW-1185">Reference proteome</keyword>
<proteinExistence type="predicted"/>
<dbReference type="OrthoDB" id="8931243at2759"/>
<name>A0A8J4UEL5_CLAMG</name>
<gene>
    <name evidence="2" type="primary">tnp</name>
    <name evidence="2" type="ORF">DAT39_016978</name>
</gene>
<evidence type="ECO:0000256" key="1">
    <source>
        <dbReference type="SAM" id="MobiDB-lite"/>
    </source>
</evidence>
<comment type="caution">
    <text evidence="2">The sequence shown here is derived from an EMBL/GenBank/DDBJ whole genome shotgun (WGS) entry which is preliminary data.</text>
</comment>
<feature type="compositionally biased region" description="Low complexity" evidence="1">
    <location>
        <begin position="232"/>
        <end position="241"/>
    </location>
</feature>
<accession>A0A8J4UEL5</accession>
<feature type="region of interest" description="Disordered" evidence="1">
    <location>
        <begin position="168"/>
        <end position="192"/>
    </location>
</feature>
<organism evidence="2 3">
    <name type="scientific">Clarias magur</name>
    <name type="common">Asian catfish</name>
    <name type="synonym">Macropteronotus magur</name>
    <dbReference type="NCBI Taxonomy" id="1594786"/>
    <lineage>
        <taxon>Eukaryota</taxon>
        <taxon>Metazoa</taxon>
        <taxon>Chordata</taxon>
        <taxon>Craniata</taxon>
        <taxon>Vertebrata</taxon>
        <taxon>Euteleostomi</taxon>
        <taxon>Actinopterygii</taxon>
        <taxon>Neopterygii</taxon>
        <taxon>Teleostei</taxon>
        <taxon>Ostariophysi</taxon>
        <taxon>Siluriformes</taxon>
        <taxon>Clariidae</taxon>
        <taxon>Clarias</taxon>
    </lineage>
</organism>
<reference evidence="2" key="1">
    <citation type="submission" date="2020-07" db="EMBL/GenBank/DDBJ databases">
        <title>Clarias magur genome sequencing, assembly and annotation.</title>
        <authorList>
            <person name="Kushwaha B."/>
            <person name="Kumar R."/>
            <person name="Das P."/>
            <person name="Joshi C.G."/>
            <person name="Kumar D."/>
            <person name="Nagpure N.S."/>
            <person name="Pandey M."/>
            <person name="Agarwal S."/>
            <person name="Srivastava S."/>
            <person name="Singh M."/>
            <person name="Sahoo L."/>
            <person name="Jayasankar P."/>
            <person name="Meher P.K."/>
            <person name="Koringa P.G."/>
            <person name="Iquebal M.A."/>
            <person name="Das S.P."/>
            <person name="Bit A."/>
            <person name="Patnaik S."/>
            <person name="Patel N."/>
            <person name="Shah T.M."/>
            <person name="Hinsu A."/>
            <person name="Jena J.K."/>
        </authorList>
    </citation>
    <scope>NUCLEOTIDE SEQUENCE</scope>
    <source>
        <strain evidence="2">CIFAMagur01</strain>
        <tissue evidence="2">Testis</tissue>
    </source>
</reference>
<sequence>DGAYGTTGRIRAAETLEQCEERQGVECTLHPQIQEAIGTELRPVIRITITTVRRGAPGSIGKPRLQDSGQQTAGCKPTPEDVLGKKLSKQSCVKALGCQQMMSSIIHKWKKLGTVVNLPSSDDPTRITPRAQLQLNQELKKDPRTTSVELQASLGTIKVSDMYSEAMANPSDHLPANKVAGSAAKTQTSTVSQNKKHIVRHVLFIKLQKAMRITLLTRTRKKMRKMDEEEGSSGASSVSFDGHLESTNLVPPSLASEKP</sequence>
<feature type="region of interest" description="Disordered" evidence="1">
    <location>
        <begin position="222"/>
        <end position="259"/>
    </location>
</feature>
<protein>
    <submittedName>
        <fullName evidence="2">Phosphopantothenoylcysteine decarboxylase subunit VHS3-like</fullName>
    </submittedName>
</protein>
<feature type="region of interest" description="Disordered" evidence="1">
    <location>
        <begin position="55"/>
        <end position="79"/>
    </location>
</feature>